<proteinExistence type="predicted"/>
<dbReference type="EMBL" id="BSDT01000001">
    <property type="protein sequence ID" value="GLI41398.1"/>
    <property type="molecule type" value="Genomic_DNA"/>
</dbReference>
<organism evidence="2 3">
    <name type="scientific">Glycomyces algeriensis</name>
    <dbReference type="NCBI Taxonomy" id="256037"/>
    <lineage>
        <taxon>Bacteria</taxon>
        <taxon>Bacillati</taxon>
        <taxon>Actinomycetota</taxon>
        <taxon>Actinomycetes</taxon>
        <taxon>Glycomycetales</taxon>
        <taxon>Glycomycetaceae</taxon>
        <taxon>Glycomyces</taxon>
    </lineage>
</organism>
<name>A0A9W6LF95_9ACTN</name>
<dbReference type="RefSeq" id="WP_270115457.1">
    <property type="nucleotide sequence ID" value="NZ_BAAAOL010000002.1"/>
</dbReference>
<evidence type="ECO:0000256" key="1">
    <source>
        <dbReference type="ARBA" id="ARBA00022729"/>
    </source>
</evidence>
<dbReference type="Pfam" id="PF13517">
    <property type="entry name" value="FG-GAP_3"/>
    <property type="match status" value="1"/>
</dbReference>
<dbReference type="InterPro" id="IPR013517">
    <property type="entry name" value="FG-GAP"/>
</dbReference>
<gene>
    <name evidence="2" type="ORF">GALLR39Z86_12480</name>
</gene>
<keyword evidence="3" id="KW-1185">Reference proteome</keyword>
<accession>A0A9W6LF95</accession>
<evidence type="ECO:0000313" key="3">
    <source>
        <dbReference type="Proteomes" id="UP001144313"/>
    </source>
</evidence>
<reference evidence="2" key="1">
    <citation type="submission" date="2022-12" db="EMBL/GenBank/DDBJ databases">
        <title>Reference genome sequencing for broad-spectrum identification of bacterial and archaeal isolates by mass spectrometry.</title>
        <authorList>
            <person name="Sekiguchi Y."/>
            <person name="Tourlousse D.M."/>
        </authorList>
    </citation>
    <scope>NUCLEOTIDE SEQUENCE</scope>
    <source>
        <strain evidence="2">LLR39Z86</strain>
    </source>
</reference>
<dbReference type="AlphaFoldDB" id="A0A9W6LF95"/>
<evidence type="ECO:0008006" key="4">
    <source>
        <dbReference type="Google" id="ProtNLM"/>
    </source>
</evidence>
<evidence type="ECO:0000313" key="2">
    <source>
        <dbReference type="EMBL" id="GLI41398.1"/>
    </source>
</evidence>
<keyword evidence="1" id="KW-0732">Signal</keyword>
<dbReference type="SUPFAM" id="SSF69318">
    <property type="entry name" value="Integrin alpha N-terminal domain"/>
    <property type="match status" value="1"/>
</dbReference>
<dbReference type="InterPro" id="IPR028994">
    <property type="entry name" value="Integrin_alpha_N"/>
</dbReference>
<comment type="caution">
    <text evidence="2">The sequence shown here is derived from an EMBL/GenBank/DDBJ whole genome shotgun (WGS) entry which is preliminary data.</text>
</comment>
<sequence length="49" mass="5430">MGDFNRDGHVDWMARRKSDGVVFLYPGDGAGNHTARRTFGTGWNSMTIA</sequence>
<protein>
    <recommendedName>
        <fullName evidence="4">VCBS repeat protein</fullName>
    </recommendedName>
</protein>
<dbReference type="Proteomes" id="UP001144313">
    <property type="component" value="Unassembled WGS sequence"/>
</dbReference>